<dbReference type="PANTHER" id="PTHR30373:SF2">
    <property type="entry name" value="UPF0603 PROTEIN YGCG"/>
    <property type="match status" value="1"/>
</dbReference>
<evidence type="ECO:0000313" key="3">
    <source>
        <dbReference type="EMBL" id="GHP05885.1"/>
    </source>
</evidence>
<evidence type="ECO:0000256" key="1">
    <source>
        <dbReference type="SAM" id="MobiDB-lite"/>
    </source>
</evidence>
<dbReference type="Gene3D" id="3.10.310.50">
    <property type="match status" value="1"/>
</dbReference>
<gene>
    <name evidence="3" type="ORF">PPROV_000463200</name>
</gene>
<dbReference type="PANTHER" id="PTHR30373">
    <property type="entry name" value="UPF0603 PROTEIN YGCG"/>
    <property type="match status" value="1"/>
</dbReference>
<feature type="domain" description="TPM" evidence="2">
    <location>
        <begin position="110"/>
        <end position="233"/>
    </location>
</feature>
<accession>A0A830HG48</accession>
<protein>
    <recommendedName>
        <fullName evidence="2">TPM domain-containing protein</fullName>
    </recommendedName>
</protein>
<keyword evidence="4" id="KW-1185">Reference proteome</keyword>
<evidence type="ECO:0000259" key="2">
    <source>
        <dbReference type="Pfam" id="PF04536"/>
    </source>
</evidence>
<evidence type="ECO:0000313" key="4">
    <source>
        <dbReference type="Proteomes" id="UP000660262"/>
    </source>
</evidence>
<feature type="region of interest" description="Disordered" evidence="1">
    <location>
        <begin position="16"/>
        <end position="62"/>
    </location>
</feature>
<dbReference type="Pfam" id="PF04536">
    <property type="entry name" value="TPM_phosphatase"/>
    <property type="match status" value="1"/>
</dbReference>
<feature type="compositionally biased region" description="Polar residues" evidence="1">
    <location>
        <begin position="32"/>
        <end position="45"/>
    </location>
</feature>
<comment type="caution">
    <text evidence="3">The sequence shown here is derived from an EMBL/GenBank/DDBJ whole genome shotgun (WGS) entry which is preliminary data.</text>
</comment>
<name>A0A830HG48_9CHLO</name>
<dbReference type="AlphaFoldDB" id="A0A830HG48"/>
<dbReference type="InterPro" id="IPR007621">
    <property type="entry name" value="TPM_dom"/>
</dbReference>
<sequence>MMISKASANPAINASITSSARGGNRVQPFSALKTSSSKKPNTLTRASAHGSHEKSSTQKEETNFLSSFARKAAALSAATAITFGSVATPALADEFSILFNPKPEDSGIYVLDDAKVLKASRSAINEKLKKLHAKTGFDLFVVTTKKISTIPDPYEFADKTLETWYPSLELGDRKGVLLLVTRNKEGAITGGPAFMNALDPAILDTIMDTTIPTLTAEEKFNQAASNAVDRIAAFLEGEIDPGAAKQSNNSGGSQRAVLSEGGTGNLLGGAIGIAYVAFIFGLVGTRAFAAADASQMDEAKKARLAKNIEDSKFVNPFRKR</sequence>
<feature type="compositionally biased region" description="Basic and acidic residues" evidence="1">
    <location>
        <begin position="50"/>
        <end position="62"/>
    </location>
</feature>
<dbReference type="OrthoDB" id="5645at2759"/>
<proteinExistence type="predicted"/>
<organism evidence="3 4">
    <name type="scientific">Pycnococcus provasolii</name>
    <dbReference type="NCBI Taxonomy" id="41880"/>
    <lineage>
        <taxon>Eukaryota</taxon>
        <taxon>Viridiplantae</taxon>
        <taxon>Chlorophyta</taxon>
        <taxon>Pseudoscourfieldiophyceae</taxon>
        <taxon>Pseudoscourfieldiales</taxon>
        <taxon>Pycnococcaceae</taxon>
        <taxon>Pycnococcus</taxon>
    </lineage>
</organism>
<dbReference type="EMBL" id="BNJQ01000011">
    <property type="protein sequence ID" value="GHP05885.1"/>
    <property type="molecule type" value="Genomic_DNA"/>
</dbReference>
<reference evidence="3" key="1">
    <citation type="submission" date="2020-10" db="EMBL/GenBank/DDBJ databases">
        <title>Unveiling of a novel bifunctional photoreceptor, Dualchrome1, isolated from a cosmopolitan green alga.</title>
        <authorList>
            <person name="Suzuki S."/>
            <person name="Kawachi M."/>
        </authorList>
    </citation>
    <scope>NUCLEOTIDE SEQUENCE</scope>
    <source>
        <strain evidence="3">NIES 2893</strain>
    </source>
</reference>
<dbReference type="Proteomes" id="UP000660262">
    <property type="component" value="Unassembled WGS sequence"/>
</dbReference>